<proteinExistence type="predicted"/>
<evidence type="ECO:0000313" key="1">
    <source>
        <dbReference type="EMBL" id="AWG26022.1"/>
    </source>
</evidence>
<organism evidence="1 2">
    <name type="scientific">Flavobacterium kingsejongi</name>
    <dbReference type="NCBI Taxonomy" id="1678728"/>
    <lineage>
        <taxon>Bacteria</taxon>
        <taxon>Pseudomonadati</taxon>
        <taxon>Bacteroidota</taxon>
        <taxon>Flavobacteriia</taxon>
        <taxon>Flavobacteriales</taxon>
        <taxon>Flavobacteriaceae</taxon>
        <taxon>Flavobacterium</taxon>
    </lineage>
</organism>
<name>A0A2S1LQT0_9FLAO</name>
<dbReference type="InterPro" id="IPR010781">
    <property type="entry name" value="DUF1376"/>
</dbReference>
<dbReference type="EMBL" id="CP020919">
    <property type="protein sequence ID" value="AWG26022.1"/>
    <property type="molecule type" value="Genomic_DNA"/>
</dbReference>
<keyword evidence="2" id="KW-1185">Reference proteome</keyword>
<dbReference type="KEGG" id="fki:FK004_12700"/>
<dbReference type="AlphaFoldDB" id="A0A2S1LQT0"/>
<protein>
    <recommendedName>
        <fullName evidence="3">DUF1376 domain-containing protein</fullName>
    </recommendedName>
</protein>
<gene>
    <name evidence="1" type="ORF">FK004_12700</name>
</gene>
<sequence length="306" mass="35219">MKDPAFLFYTKDFQSGTQDMSCDEVGAYLRLLMYQHQHGNIPVDKERLMRITSIFTIEKFDMVWEMVGNKFNQIGNHLVNNRLDKEINQRSINKPKKTAAASLAGLISSSKLSKDDQVRIKRNFKMDLFIYENDVLITDETLIKTRVREWFNTQLNNQKETVNQMVNNYANGDGDVNENVSVNKEKEGTGEKIKKSIVKTSEIVFPFETELFKTQWQLWKAYKAKEFGFKYKSESSEQAGLSELNNLSGSDEKKAIAIIHQSLAKGWKGFFELKNNQNERSNSYTGQLKTVSDSFARKIAEGLQSE</sequence>
<dbReference type="RefSeq" id="WP_108737560.1">
    <property type="nucleotide sequence ID" value="NZ_CP020919.1"/>
</dbReference>
<reference evidence="1 2" key="1">
    <citation type="submission" date="2017-04" db="EMBL/GenBank/DDBJ databases">
        <title>Complete genome sequence of Flavobacterium kingsejong AJ004.</title>
        <authorList>
            <person name="Lee P.C."/>
        </authorList>
    </citation>
    <scope>NUCLEOTIDE SEQUENCE [LARGE SCALE GENOMIC DNA]</scope>
    <source>
        <strain evidence="1 2">AJ004</strain>
    </source>
</reference>
<evidence type="ECO:0000313" key="2">
    <source>
        <dbReference type="Proteomes" id="UP000244677"/>
    </source>
</evidence>
<accession>A0A2S1LQT0</accession>
<dbReference type="Proteomes" id="UP000244677">
    <property type="component" value="Chromosome"/>
</dbReference>
<evidence type="ECO:0008006" key="3">
    <source>
        <dbReference type="Google" id="ProtNLM"/>
    </source>
</evidence>
<dbReference type="Pfam" id="PF07120">
    <property type="entry name" value="DUF1376"/>
    <property type="match status" value="1"/>
</dbReference>
<dbReference type="OrthoDB" id="1345254at2"/>